<protein>
    <submittedName>
        <fullName evidence="4">CIA30-domain-containing protein</fullName>
    </submittedName>
</protein>
<comment type="similarity">
    <text evidence="1">Belongs to the CIA30 family.</text>
</comment>
<organism evidence="4 5">
    <name type="scientific">Tothia fuscella</name>
    <dbReference type="NCBI Taxonomy" id="1048955"/>
    <lineage>
        <taxon>Eukaryota</taxon>
        <taxon>Fungi</taxon>
        <taxon>Dikarya</taxon>
        <taxon>Ascomycota</taxon>
        <taxon>Pezizomycotina</taxon>
        <taxon>Dothideomycetes</taxon>
        <taxon>Pleosporomycetidae</taxon>
        <taxon>Venturiales</taxon>
        <taxon>Cylindrosympodiaceae</taxon>
        <taxon>Tothia</taxon>
    </lineage>
</organism>
<dbReference type="EMBL" id="MU007052">
    <property type="protein sequence ID" value="KAF2428828.1"/>
    <property type="molecule type" value="Genomic_DNA"/>
</dbReference>
<reference evidence="4" key="1">
    <citation type="journal article" date="2020" name="Stud. Mycol.">
        <title>101 Dothideomycetes genomes: a test case for predicting lifestyles and emergence of pathogens.</title>
        <authorList>
            <person name="Haridas S."/>
            <person name="Albert R."/>
            <person name="Binder M."/>
            <person name="Bloem J."/>
            <person name="Labutti K."/>
            <person name="Salamov A."/>
            <person name="Andreopoulos B."/>
            <person name="Baker S."/>
            <person name="Barry K."/>
            <person name="Bills G."/>
            <person name="Bluhm B."/>
            <person name="Cannon C."/>
            <person name="Castanera R."/>
            <person name="Culley D."/>
            <person name="Daum C."/>
            <person name="Ezra D."/>
            <person name="Gonzalez J."/>
            <person name="Henrissat B."/>
            <person name="Kuo A."/>
            <person name="Liang C."/>
            <person name="Lipzen A."/>
            <person name="Lutzoni F."/>
            <person name="Magnuson J."/>
            <person name="Mondo S."/>
            <person name="Nolan M."/>
            <person name="Ohm R."/>
            <person name="Pangilinan J."/>
            <person name="Park H.-J."/>
            <person name="Ramirez L."/>
            <person name="Alfaro M."/>
            <person name="Sun H."/>
            <person name="Tritt A."/>
            <person name="Yoshinaga Y."/>
            <person name="Zwiers L.-H."/>
            <person name="Turgeon B."/>
            <person name="Goodwin S."/>
            <person name="Spatafora J."/>
            <person name="Crous P."/>
            <person name="Grigoriev I."/>
        </authorList>
    </citation>
    <scope>NUCLEOTIDE SEQUENCE</scope>
    <source>
        <strain evidence="4">CBS 130266</strain>
    </source>
</reference>
<dbReference type="SUPFAM" id="SSF49785">
    <property type="entry name" value="Galactose-binding domain-like"/>
    <property type="match status" value="1"/>
</dbReference>
<dbReference type="PANTHER" id="PTHR13194">
    <property type="entry name" value="COMPLEX I INTERMEDIATE-ASSOCIATED PROTEIN 30"/>
    <property type="match status" value="1"/>
</dbReference>
<dbReference type="InterPro" id="IPR008979">
    <property type="entry name" value="Galactose-bd-like_sf"/>
</dbReference>
<dbReference type="InterPro" id="IPR039131">
    <property type="entry name" value="NDUFAF1"/>
</dbReference>
<dbReference type="Proteomes" id="UP000800235">
    <property type="component" value="Unassembled WGS sequence"/>
</dbReference>
<dbReference type="Pfam" id="PF08547">
    <property type="entry name" value="CIA30"/>
    <property type="match status" value="1"/>
</dbReference>
<evidence type="ECO:0000259" key="3">
    <source>
        <dbReference type="Pfam" id="PF08547"/>
    </source>
</evidence>
<keyword evidence="5" id="KW-1185">Reference proteome</keyword>
<evidence type="ECO:0000256" key="2">
    <source>
        <dbReference type="SAM" id="MobiDB-lite"/>
    </source>
</evidence>
<accession>A0A9P4TXG5</accession>
<sequence>MGNNTLSLFGGAEKWSGDEWTSSDDRVRGGKSQSYLDISTSGCVARFHGDLDIKTLGGAGFASQRTTGESRQWDLSAYDGIKIVVDRSDGKHYTFNIKDELLPRNPENGREQSSISYEYDFQIPENATLSKSSTLSVPWSAFKATYRGKEKEDAAKLNMGSIKRFGIMMRSFFGEQEGAFSLQIESISAIQIDTNADSTELDIEDNSIIAGAKNDKSLTGKIHQDSTSVPATRDNKIHGRTETHDRSMLKTSLLTLLGLSAIVLLVVRFPGAPAAGWATIVSCARKASL</sequence>
<dbReference type="InterPro" id="IPR013857">
    <property type="entry name" value="NADH-UbQ_OxRdtase-assoc_prot30"/>
</dbReference>
<dbReference type="GO" id="GO:0010257">
    <property type="term" value="P:NADH dehydrogenase complex assembly"/>
    <property type="evidence" value="ECO:0007669"/>
    <property type="project" value="TreeGrafter"/>
</dbReference>
<evidence type="ECO:0000313" key="4">
    <source>
        <dbReference type="EMBL" id="KAF2428828.1"/>
    </source>
</evidence>
<dbReference type="OrthoDB" id="426386at2759"/>
<dbReference type="GO" id="GO:0051082">
    <property type="term" value="F:unfolded protein binding"/>
    <property type="evidence" value="ECO:0007669"/>
    <property type="project" value="TreeGrafter"/>
</dbReference>
<gene>
    <name evidence="4" type="ORF">EJ08DRAFT_636167</name>
</gene>
<comment type="caution">
    <text evidence="4">The sequence shown here is derived from an EMBL/GenBank/DDBJ whole genome shotgun (WGS) entry which is preliminary data.</text>
</comment>
<feature type="domain" description="NADH:ubiquinone oxidoreductase intermediate-associated protein 30" evidence="3">
    <location>
        <begin position="16"/>
        <end position="184"/>
    </location>
</feature>
<proteinExistence type="inferred from homology"/>
<evidence type="ECO:0000256" key="1">
    <source>
        <dbReference type="ARBA" id="ARBA00007884"/>
    </source>
</evidence>
<feature type="region of interest" description="Disordered" evidence="2">
    <location>
        <begin position="220"/>
        <end position="242"/>
    </location>
</feature>
<name>A0A9P4TXG5_9PEZI</name>
<feature type="compositionally biased region" description="Basic and acidic residues" evidence="2">
    <location>
        <begin position="233"/>
        <end position="242"/>
    </location>
</feature>
<dbReference type="AlphaFoldDB" id="A0A9P4TXG5"/>
<evidence type="ECO:0000313" key="5">
    <source>
        <dbReference type="Proteomes" id="UP000800235"/>
    </source>
</evidence>
<dbReference type="PANTHER" id="PTHR13194:SF19">
    <property type="entry name" value="NAD(P)-BINDING ROSSMANN-FOLD SUPERFAMILY PROTEIN"/>
    <property type="match status" value="1"/>
</dbReference>